<evidence type="ECO:0000313" key="7">
    <source>
        <dbReference type="Proteomes" id="UP000251402"/>
    </source>
</evidence>
<dbReference type="RefSeq" id="WP_112571042.1">
    <property type="nucleotide sequence ID" value="NZ_CP043450.1"/>
</dbReference>
<dbReference type="InterPro" id="IPR011006">
    <property type="entry name" value="CheY-like_superfamily"/>
</dbReference>
<evidence type="ECO:0000259" key="3">
    <source>
        <dbReference type="PROSITE" id="PS50930"/>
    </source>
</evidence>
<dbReference type="PROSITE" id="PS50110">
    <property type="entry name" value="RESPONSE_REGULATORY"/>
    <property type="match status" value="1"/>
</dbReference>
<dbReference type="PANTHER" id="PTHR37299:SF1">
    <property type="entry name" value="STAGE 0 SPORULATION PROTEIN A HOMOLOG"/>
    <property type="match status" value="1"/>
</dbReference>
<dbReference type="InterPro" id="IPR001789">
    <property type="entry name" value="Sig_transdc_resp-reg_receiver"/>
</dbReference>
<sequence length="247" mass="28561">MDINKCIIIDDEPYAIEGLRTYISSIPNLSVVKSYTDPVQALIDLVTADMVDLILLDIDMPKITGIELSKEIRQKTRKLVFTTSYTQYGYEAFEVEADAYLLKPYTLSKFAATITKLFPKDEKSQTDIKAPDDYFFVKNKDDNLKIVKIRYDEVVAVESKQNYVLIHTLTKKVLTYMSLTEISKIFRQFPNFEQFQRSYIIGKDHIDSIDGNTIKMVNGLSITIGEYYKKDFTTFMSEKLIKAKRKD</sequence>
<dbReference type="Proteomes" id="UP000250557">
    <property type="component" value="Chromosome"/>
</dbReference>
<keyword evidence="1" id="KW-0597">Phosphoprotein</keyword>
<accession>A0A364WX84</accession>
<dbReference type="GO" id="GO:0000156">
    <property type="term" value="F:phosphorelay response regulator activity"/>
    <property type="evidence" value="ECO:0007669"/>
    <property type="project" value="InterPro"/>
</dbReference>
<name>A0A364WX84_9SPHI</name>
<gene>
    <name evidence="5" type="ORF">DEO27_028140</name>
    <name evidence="4" type="ORF">DIU31_022785</name>
</gene>
<dbReference type="PROSITE" id="PS50930">
    <property type="entry name" value="HTH_LYTTR"/>
    <property type="match status" value="1"/>
</dbReference>
<dbReference type="EMBL" id="CP043450">
    <property type="protein sequence ID" value="QEM13722.1"/>
    <property type="molecule type" value="Genomic_DNA"/>
</dbReference>
<dbReference type="Gene3D" id="2.40.50.1020">
    <property type="entry name" value="LytTr DNA-binding domain"/>
    <property type="match status" value="1"/>
</dbReference>
<dbReference type="AlphaFoldDB" id="A0A364WX84"/>
<feature type="modified residue" description="4-aspartylphosphate" evidence="1">
    <location>
        <position position="57"/>
    </location>
</feature>
<dbReference type="Proteomes" id="UP000251402">
    <property type="component" value="Chromosome"/>
</dbReference>
<evidence type="ECO:0000313" key="5">
    <source>
        <dbReference type="EMBL" id="QEM13722.1"/>
    </source>
</evidence>
<dbReference type="SMART" id="SM00448">
    <property type="entry name" value="REC"/>
    <property type="match status" value="1"/>
</dbReference>
<evidence type="ECO:0000256" key="1">
    <source>
        <dbReference type="PROSITE-ProRule" id="PRU00169"/>
    </source>
</evidence>
<protein>
    <submittedName>
        <fullName evidence="5">Response regulator transcription factor</fullName>
    </submittedName>
</protein>
<reference evidence="5 6" key="1">
    <citation type="submission" date="2019-08" db="EMBL/GenBank/DDBJ databases">
        <title>Comparative genome analysis confer to the adaptation heavy metal polluted environment.</title>
        <authorList>
            <person name="Li Y."/>
        </authorList>
    </citation>
    <scope>NUCLEOTIDE SEQUENCE [LARGE SCALE GENOMIC DNA]</scope>
    <source>
        <strain evidence="5">P1</strain>
        <strain evidence="4 6">P2</strain>
    </source>
</reference>
<proteinExistence type="predicted"/>
<feature type="domain" description="HTH LytTR-type" evidence="3">
    <location>
        <begin position="145"/>
        <end position="210"/>
    </location>
</feature>
<evidence type="ECO:0000259" key="2">
    <source>
        <dbReference type="PROSITE" id="PS50110"/>
    </source>
</evidence>
<dbReference type="GO" id="GO:0003677">
    <property type="term" value="F:DNA binding"/>
    <property type="evidence" value="ECO:0007669"/>
    <property type="project" value="InterPro"/>
</dbReference>
<dbReference type="Gene3D" id="3.40.50.2300">
    <property type="match status" value="1"/>
</dbReference>
<evidence type="ECO:0000313" key="6">
    <source>
        <dbReference type="Proteomes" id="UP000250557"/>
    </source>
</evidence>
<dbReference type="PANTHER" id="PTHR37299">
    <property type="entry name" value="TRANSCRIPTIONAL REGULATOR-RELATED"/>
    <property type="match status" value="1"/>
</dbReference>
<keyword evidence="7" id="KW-1185">Reference proteome</keyword>
<dbReference type="InterPro" id="IPR046947">
    <property type="entry name" value="LytR-like"/>
</dbReference>
<dbReference type="InterPro" id="IPR007492">
    <property type="entry name" value="LytTR_DNA-bd_dom"/>
</dbReference>
<organism evidence="5 7">
    <name type="scientific">Mucilaginibacter rubeus</name>
    <dbReference type="NCBI Taxonomy" id="2027860"/>
    <lineage>
        <taxon>Bacteria</taxon>
        <taxon>Pseudomonadati</taxon>
        <taxon>Bacteroidota</taxon>
        <taxon>Sphingobacteriia</taxon>
        <taxon>Sphingobacteriales</taxon>
        <taxon>Sphingobacteriaceae</taxon>
        <taxon>Mucilaginibacter</taxon>
    </lineage>
</organism>
<dbReference type="Pfam" id="PF04397">
    <property type="entry name" value="LytTR"/>
    <property type="match status" value="1"/>
</dbReference>
<dbReference type="SMART" id="SM00850">
    <property type="entry name" value="LytTR"/>
    <property type="match status" value="1"/>
</dbReference>
<feature type="domain" description="Response regulatory" evidence="2">
    <location>
        <begin position="5"/>
        <end position="118"/>
    </location>
</feature>
<dbReference type="KEGG" id="mrub:DEO27_028140"/>
<dbReference type="SUPFAM" id="SSF52172">
    <property type="entry name" value="CheY-like"/>
    <property type="match status" value="1"/>
</dbReference>
<evidence type="ECO:0000313" key="4">
    <source>
        <dbReference type="EMBL" id="QEM06205.1"/>
    </source>
</evidence>
<dbReference type="OrthoDB" id="9787344at2"/>
<dbReference type="Pfam" id="PF00072">
    <property type="entry name" value="Response_reg"/>
    <property type="match status" value="1"/>
</dbReference>
<dbReference type="EMBL" id="CP043451">
    <property type="protein sequence ID" value="QEM06205.1"/>
    <property type="molecule type" value="Genomic_DNA"/>
</dbReference>